<dbReference type="SFLD" id="SFLDS00029">
    <property type="entry name" value="Radical_SAM"/>
    <property type="match status" value="2"/>
</dbReference>
<dbReference type="GO" id="GO:0051536">
    <property type="term" value="F:iron-sulfur cluster binding"/>
    <property type="evidence" value="ECO:0007669"/>
    <property type="project" value="UniProtKB-KW"/>
</dbReference>
<dbReference type="Proteomes" id="UP000218113">
    <property type="component" value="Unassembled WGS sequence"/>
</dbReference>
<dbReference type="SFLD" id="SFLDG01095">
    <property type="entry name" value="Uncharacterised_Radical_SAM_Su"/>
    <property type="match status" value="1"/>
</dbReference>
<dbReference type="GO" id="GO:0003824">
    <property type="term" value="F:catalytic activity"/>
    <property type="evidence" value="ECO:0007669"/>
    <property type="project" value="InterPro"/>
</dbReference>
<keyword evidence="4" id="KW-0408">Iron</keyword>
<organism evidence="7 8">
    <name type="scientific">SAR324 cluster bacterium</name>
    <dbReference type="NCBI Taxonomy" id="2024889"/>
    <lineage>
        <taxon>Bacteria</taxon>
        <taxon>Deltaproteobacteria</taxon>
        <taxon>SAR324 cluster</taxon>
    </lineage>
</organism>
<evidence type="ECO:0000256" key="4">
    <source>
        <dbReference type="ARBA" id="ARBA00023004"/>
    </source>
</evidence>
<dbReference type="GO" id="GO:0046872">
    <property type="term" value="F:metal ion binding"/>
    <property type="evidence" value="ECO:0007669"/>
    <property type="project" value="UniProtKB-KW"/>
</dbReference>
<dbReference type="SFLD" id="SFLDG01082">
    <property type="entry name" value="B12-binding_domain_containing"/>
    <property type="match status" value="1"/>
</dbReference>
<comment type="cofactor">
    <cofactor evidence="1">
        <name>[4Fe-4S] cluster</name>
        <dbReference type="ChEBI" id="CHEBI:49883"/>
    </cofactor>
</comment>
<evidence type="ECO:0000313" key="8">
    <source>
        <dbReference type="Proteomes" id="UP000218113"/>
    </source>
</evidence>
<gene>
    <name evidence="7" type="ORF">COB67_13120</name>
</gene>
<protein>
    <submittedName>
        <fullName evidence="7">Radical SAM protein</fullName>
    </submittedName>
</protein>
<comment type="caution">
    <text evidence="7">The sequence shown here is derived from an EMBL/GenBank/DDBJ whole genome shotgun (WGS) entry which is preliminary data.</text>
</comment>
<dbReference type="InterPro" id="IPR058240">
    <property type="entry name" value="rSAM_sf"/>
</dbReference>
<name>A0A2A4SPF3_9DELT</name>
<dbReference type="CDD" id="cd01335">
    <property type="entry name" value="Radical_SAM"/>
    <property type="match status" value="1"/>
</dbReference>
<evidence type="ECO:0000259" key="6">
    <source>
        <dbReference type="PROSITE" id="PS51918"/>
    </source>
</evidence>
<dbReference type="InterPro" id="IPR013785">
    <property type="entry name" value="Aldolase_TIM"/>
</dbReference>
<accession>A0A2A4SPF3</accession>
<reference evidence="8" key="1">
    <citation type="submission" date="2017-08" db="EMBL/GenBank/DDBJ databases">
        <title>A dynamic microbial community with high functional redundancy inhabits the cold, oxic subseafloor aquifer.</title>
        <authorList>
            <person name="Tully B.J."/>
            <person name="Wheat C.G."/>
            <person name="Glazer B.T."/>
            <person name="Huber J.A."/>
        </authorList>
    </citation>
    <scope>NUCLEOTIDE SEQUENCE [LARGE SCALE GENOMIC DNA]</scope>
</reference>
<dbReference type="EMBL" id="NVSR01000152">
    <property type="protein sequence ID" value="PCI22984.1"/>
    <property type="molecule type" value="Genomic_DNA"/>
</dbReference>
<evidence type="ECO:0000256" key="5">
    <source>
        <dbReference type="ARBA" id="ARBA00023014"/>
    </source>
</evidence>
<feature type="domain" description="Radical SAM core" evidence="6">
    <location>
        <begin position="14"/>
        <end position="246"/>
    </location>
</feature>
<evidence type="ECO:0000313" key="7">
    <source>
        <dbReference type="EMBL" id="PCI22984.1"/>
    </source>
</evidence>
<evidence type="ECO:0000256" key="1">
    <source>
        <dbReference type="ARBA" id="ARBA00001966"/>
    </source>
</evidence>
<proteinExistence type="predicted"/>
<keyword evidence="3" id="KW-0479">Metal-binding</keyword>
<evidence type="ECO:0000256" key="3">
    <source>
        <dbReference type="ARBA" id="ARBA00022723"/>
    </source>
</evidence>
<dbReference type="AlphaFoldDB" id="A0A2A4SPF3"/>
<dbReference type="PANTHER" id="PTHR43409:SF4">
    <property type="entry name" value="RADICAL SAM SUPERFAMILY PROTEIN"/>
    <property type="match status" value="1"/>
</dbReference>
<dbReference type="SMART" id="SM00729">
    <property type="entry name" value="Elp3"/>
    <property type="match status" value="1"/>
</dbReference>
<dbReference type="InterPro" id="IPR051198">
    <property type="entry name" value="BchE-like"/>
</dbReference>
<evidence type="ECO:0000256" key="2">
    <source>
        <dbReference type="ARBA" id="ARBA00022691"/>
    </source>
</evidence>
<keyword evidence="2" id="KW-0949">S-adenosyl-L-methionine</keyword>
<dbReference type="Pfam" id="PF04055">
    <property type="entry name" value="Radical_SAM"/>
    <property type="match status" value="1"/>
</dbReference>
<dbReference type="SUPFAM" id="SSF102114">
    <property type="entry name" value="Radical SAM enzymes"/>
    <property type="match status" value="1"/>
</dbReference>
<dbReference type="Gene3D" id="3.20.20.70">
    <property type="entry name" value="Aldolase class I"/>
    <property type="match status" value="1"/>
</dbReference>
<keyword evidence="5" id="KW-0411">Iron-sulfur</keyword>
<dbReference type="InterPro" id="IPR006638">
    <property type="entry name" value="Elp3/MiaA/NifB-like_rSAM"/>
</dbReference>
<dbReference type="PROSITE" id="PS51918">
    <property type="entry name" value="RADICAL_SAM"/>
    <property type="match status" value="1"/>
</dbReference>
<dbReference type="PANTHER" id="PTHR43409">
    <property type="entry name" value="ANAEROBIC MAGNESIUM-PROTOPORPHYRIN IX MONOMETHYL ESTER CYCLASE-RELATED"/>
    <property type="match status" value="1"/>
</dbReference>
<sequence length="296" mass="33565">MFDFPIHYDEPLFRPPSEANSLILQVTLGCSWNRCSFCEMYKSKQFRVRKLEDIFQEIELISRLQPKVRKVFLGDGDAMVLPTSKLLKIIEYITTKLPKVQRISSYALPGNILRKSSQELQELREAGLKLIYMGIESGDDEILKKINKGETKATTIEGLQKAHAAGITSSVMILNGLGGARYSRQHAIHSAEVLNATQPRYASTLVLSFPLGEESFRTQFGDDFEPLTQQQLFEEMRALLEHTELKNTVFRSDHASNYLILKGQLGRDKNKLLEQLSDAIEQPSTAGLRAEWMRGL</sequence>
<dbReference type="InterPro" id="IPR007197">
    <property type="entry name" value="rSAM"/>
</dbReference>